<evidence type="ECO:0000256" key="5">
    <source>
        <dbReference type="PROSITE-ProRule" id="PRU00042"/>
    </source>
</evidence>
<keyword evidence="4" id="KW-0862">Zinc</keyword>
<evidence type="ECO:0000313" key="8">
    <source>
        <dbReference type="Proteomes" id="UP001549921"/>
    </source>
</evidence>
<protein>
    <recommendedName>
        <fullName evidence="6">C2H2-type domain-containing protein</fullName>
    </recommendedName>
</protein>
<dbReference type="Pfam" id="PF00096">
    <property type="entry name" value="zf-C2H2"/>
    <property type="match status" value="3"/>
</dbReference>
<dbReference type="InterPro" id="IPR013087">
    <property type="entry name" value="Znf_C2H2_type"/>
</dbReference>
<dbReference type="PANTHER" id="PTHR24379:SF121">
    <property type="entry name" value="C2H2-TYPE DOMAIN-CONTAINING PROTEIN"/>
    <property type="match status" value="1"/>
</dbReference>
<dbReference type="GO" id="GO:0008270">
    <property type="term" value="F:zinc ion binding"/>
    <property type="evidence" value="ECO:0007669"/>
    <property type="project" value="UniProtKB-KW"/>
</dbReference>
<dbReference type="SUPFAM" id="SSF57667">
    <property type="entry name" value="beta-beta-alpha zinc fingers"/>
    <property type="match status" value="7"/>
</dbReference>
<keyword evidence="3 5" id="KW-0863">Zinc-finger</keyword>
<dbReference type="PROSITE" id="PS00028">
    <property type="entry name" value="ZINC_FINGER_C2H2_1"/>
    <property type="match status" value="13"/>
</dbReference>
<evidence type="ECO:0000256" key="1">
    <source>
        <dbReference type="ARBA" id="ARBA00022723"/>
    </source>
</evidence>
<gene>
    <name evidence="7" type="ORF">ABMA28_010438</name>
</gene>
<dbReference type="EMBL" id="JBEDNZ010000026">
    <property type="protein sequence ID" value="KAL0810278.1"/>
    <property type="molecule type" value="Genomic_DNA"/>
</dbReference>
<name>A0ABD0SAF0_LOXSC</name>
<evidence type="ECO:0000313" key="7">
    <source>
        <dbReference type="EMBL" id="KAL0810278.1"/>
    </source>
</evidence>
<evidence type="ECO:0000256" key="2">
    <source>
        <dbReference type="ARBA" id="ARBA00022737"/>
    </source>
</evidence>
<feature type="domain" description="C2H2-type" evidence="6">
    <location>
        <begin position="895"/>
        <end position="923"/>
    </location>
</feature>
<evidence type="ECO:0000259" key="6">
    <source>
        <dbReference type="PROSITE" id="PS50157"/>
    </source>
</evidence>
<dbReference type="Gene3D" id="3.30.160.60">
    <property type="entry name" value="Classic Zinc Finger"/>
    <property type="match status" value="7"/>
</dbReference>
<dbReference type="AlphaFoldDB" id="A0ABD0SAF0"/>
<keyword evidence="2" id="KW-0677">Repeat</keyword>
<comment type="caution">
    <text evidence="7">The sequence shown here is derived from an EMBL/GenBank/DDBJ whole genome shotgun (WGS) entry which is preliminary data.</text>
</comment>
<feature type="domain" description="C2H2-type" evidence="6">
    <location>
        <begin position="381"/>
        <end position="409"/>
    </location>
</feature>
<feature type="domain" description="C2H2-type" evidence="6">
    <location>
        <begin position="624"/>
        <end position="652"/>
    </location>
</feature>
<feature type="domain" description="C2H2-type" evidence="6">
    <location>
        <begin position="867"/>
        <end position="894"/>
    </location>
</feature>
<evidence type="ECO:0000256" key="3">
    <source>
        <dbReference type="ARBA" id="ARBA00022771"/>
    </source>
</evidence>
<feature type="domain" description="C2H2-type" evidence="6">
    <location>
        <begin position="745"/>
        <end position="772"/>
    </location>
</feature>
<feature type="domain" description="C2H2-type" evidence="6">
    <location>
        <begin position="567"/>
        <end position="595"/>
    </location>
</feature>
<reference evidence="7 8" key="1">
    <citation type="submission" date="2024-06" db="EMBL/GenBank/DDBJ databases">
        <title>A chromosome-level genome assembly of beet webworm, Loxostege sticticalis.</title>
        <authorList>
            <person name="Zhang Y."/>
        </authorList>
    </citation>
    <scope>NUCLEOTIDE SEQUENCE [LARGE SCALE GENOMIC DNA]</scope>
    <source>
        <strain evidence="7">AQ028</strain>
        <tissue evidence="7">Male pupae</tissue>
    </source>
</reference>
<evidence type="ECO:0000256" key="4">
    <source>
        <dbReference type="ARBA" id="ARBA00022833"/>
    </source>
</evidence>
<dbReference type="FunFam" id="3.30.160.60:FF:000065">
    <property type="entry name" value="B-cell CLL/lymphoma 6, member B"/>
    <property type="match status" value="1"/>
</dbReference>
<dbReference type="SMART" id="SM00355">
    <property type="entry name" value="ZnF_C2H2"/>
    <property type="match status" value="18"/>
</dbReference>
<feature type="domain" description="C2H2-type" evidence="6">
    <location>
        <begin position="687"/>
        <end position="714"/>
    </location>
</feature>
<feature type="domain" description="C2H2-type" evidence="6">
    <location>
        <begin position="810"/>
        <end position="838"/>
    </location>
</feature>
<dbReference type="PANTHER" id="PTHR24379">
    <property type="entry name" value="KRAB AND ZINC FINGER DOMAIN-CONTAINING"/>
    <property type="match status" value="1"/>
</dbReference>
<feature type="domain" description="C2H2-type" evidence="6">
    <location>
        <begin position="540"/>
        <end position="568"/>
    </location>
</feature>
<feature type="domain" description="C2H2-type" evidence="6">
    <location>
        <begin position="596"/>
        <end position="624"/>
    </location>
</feature>
<dbReference type="FunFam" id="3.30.160.60:FF:000100">
    <property type="entry name" value="Zinc finger 45-like"/>
    <property type="match status" value="1"/>
</dbReference>
<keyword evidence="1" id="KW-0479">Metal-binding</keyword>
<feature type="domain" description="C2H2-type" evidence="6">
    <location>
        <begin position="839"/>
        <end position="866"/>
    </location>
</feature>
<sequence>MEERNISSITAKEKQDLNNKQRLKQKLSSICQDQRYCGICLESTEKLWSVNTEFDIAVRQLTHKKLLKDIIDYILNNESQQILASLYLCSHCTEKSIQSYLFIYNAKQLSKIIYECVNELYSKTVDVQNQLQTLDDYQNANVVIVLEQEHEMRNYTDIGKTTEIVAKETSKNEETIPEVSKARTEKKENLLTEVVKIIEIEETQLKAGEDVFVLKEEVTNEDIEITYSKEIFKPLKYKTDKSHTQSQTELYIPLKTNKDEVTNKNIEITYLEEDFKESFIETDEDYSQTETVFLSPKREEEKKGNDGIEITYIEEEFLSEVEPEKDYSQIKTEPVSPRKKKIPTLTYKCPRCREILPSQKIYKDHSKICKRRIIDPSKLQFKCKMCSEKFVTQRSLNTHYRTSHGKARCKVCQFILPVDDLCEHVKINHEEYVHLCKLCSFFCFTIEGLKRHKEKNHSGPECALCFKKVKGKDLKMHRCKFNCLECLDNVCIHYKYLVSYKEQVLNNATKIKCVDCEYVCPRREALLGHVNREHLDHHPFTCDHCNQQFYSRTTLRYHINIFHKEKYGCEFCDQEFASKITLENHRKLCQCIEKDYKCENCKSSFDSLDELANHVKLRHAEESFNCNLCKKKFLNSVKLQDHMFKVHSGIQIKRKGSLLNCPICDEKCDNKRQLLQHIKIHGPDARFPCKECNVDFDCIRKLHAHIRIHYDDVIQCVDCKKVLTKTFFPHHMVYCNAGREAKEVCTCETCGKTFPNEVQLKFHRKVHSEKVPCPICNKPTKPVYMKGHIKRLHSQPRKPKIPRQKYVKNIKCDWCGHLVSRYGELETHVNRFHLKVKPYQCNYCQKSFFGKERLRDHLITHTTAKNVYCTVCNQKCENKACLKLHMRKHTGVKPYTCEICGESFRTSSIMNTHKVKKHSERTVACPLCDGMFHLTREMRSHFKKVHWKQKHKKFDPRDVKELSPAFYHLFEDGRLPKVEGEELYISSKYNAKYLIDV</sequence>
<proteinExistence type="predicted"/>
<dbReference type="PROSITE" id="PS50157">
    <property type="entry name" value="ZINC_FINGER_C2H2_2"/>
    <property type="match status" value="11"/>
</dbReference>
<dbReference type="InterPro" id="IPR036236">
    <property type="entry name" value="Znf_C2H2_sf"/>
</dbReference>
<accession>A0ABD0SAF0</accession>
<organism evidence="7 8">
    <name type="scientific">Loxostege sticticalis</name>
    <name type="common">Beet webworm moth</name>
    <dbReference type="NCBI Taxonomy" id="481309"/>
    <lineage>
        <taxon>Eukaryota</taxon>
        <taxon>Metazoa</taxon>
        <taxon>Ecdysozoa</taxon>
        <taxon>Arthropoda</taxon>
        <taxon>Hexapoda</taxon>
        <taxon>Insecta</taxon>
        <taxon>Pterygota</taxon>
        <taxon>Neoptera</taxon>
        <taxon>Endopterygota</taxon>
        <taxon>Lepidoptera</taxon>
        <taxon>Glossata</taxon>
        <taxon>Ditrysia</taxon>
        <taxon>Pyraloidea</taxon>
        <taxon>Crambidae</taxon>
        <taxon>Pyraustinae</taxon>
        <taxon>Loxostege</taxon>
    </lineage>
</organism>
<dbReference type="Proteomes" id="UP001549921">
    <property type="component" value="Unassembled WGS sequence"/>
</dbReference>